<proteinExistence type="predicted"/>
<protein>
    <submittedName>
        <fullName evidence="2">Uncharacterized protein</fullName>
    </submittedName>
</protein>
<dbReference type="AlphaFoldDB" id="A0AAW0PNI9"/>
<gene>
    <name evidence="2" type="ORF">WMY93_004383</name>
</gene>
<sequence length="99" mass="10835">MVFVRCDPIRISVEAAGINARPVWTDAHLERRDSQVSISGSSKALILVMLTPYRTQTNSIDSSPPPGKDGDSEERKENRMPSNSMKPTLPGPHNAPGHE</sequence>
<evidence type="ECO:0000313" key="3">
    <source>
        <dbReference type="Proteomes" id="UP001460270"/>
    </source>
</evidence>
<evidence type="ECO:0000313" key="2">
    <source>
        <dbReference type="EMBL" id="KAK7933487.1"/>
    </source>
</evidence>
<reference evidence="3" key="1">
    <citation type="submission" date="2024-04" db="EMBL/GenBank/DDBJ databases">
        <title>Salinicola lusitanus LLJ914,a marine bacterium isolated from the Okinawa Trough.</title>
        <authorList>
            <person name="Li J."/>
        </authorList>
    </citation>
    <scope>NUCLEOTIDE SEQUENCE [LARGE SCALE GENOMIC DNA]</scope>
</reference>
<feature type="region of interest" description="Disordered" evidence="1">
    <location>
        <begin position="54"/>
        <end position="99"/>
    </location>
</feature>
<feature type="compositionally biased region" description="Basic and acidic residues" evidence="1">
    <location>
        <begin position="68"/>
        <end position="79"/>
    </location>
</feature>
<accession>A0AAW0PNI9</accession>
<dbReference type="Proteomes" id="UP001460270">
    <property type="component" value="Unassembled WGS sequence"/>
</dbReference>
<comment type="caution">
    <text evidence="2">The sequence shown here is derived from an EMBL/GenBank/DDBJ whole genome shotgun (WGS) entry which is preliminary data.</text>
</comment>
<dbReference type="EMBL" id="JBBPFD010000003">
    <property type="protein sequence ID" value="KAK7933487.1"/>
    <property type="molecule type" value="Genomic_DNA"/>
</dbReference>
<name>A0AAW0PNI9_9GOBI</name>
<keyword evidence="3" id="KW-1185">Reference proteome</keyword>
<evidence type="ECO:0000256" key="1">
    <source>
        <dbReference type="SAM" id="MobiDB-lite"/>
    </source>
</evidence>
<organism evidence="2 3">
    <name type="scientific">Mugilogobius chulae</name>
    <name type="common">yellowstripe goby</name>
    <dbReference type="NCBI Taxonomy" id="88201"/>
    <lineage>
        <taxon>Eukaryota</taxon>
        <taxon>Metazoa</taxon>
        <taxon>Chordata</taxon>
        <taxon>Craniata</taxon>
        <taxon>Vertebrata</taxon>
        <taxon>Euteleostomi</taxon>
        <taxon>Actinopterygii</taxon>
        <taxon>Neopterygii</taxon>
        <taxon>Teleostei</taxon>
        <taxon>Neoteleostei</taxon>
        <taxon>Acanthomorphata</taxon>
        <taxon>Gobiaria</taxon>
        <taxon>Gobiiformes</taxon>
        <taxon>Gobioidei</taxon>
        <taxon>Gobiidae</taxon>
        <taxon>Gobionellinae</taxon>
        <taxon>Mugilogobius</taxon>
    </lineage>
</organism>